<sequence>MTYLKKISVFALSCLMASPAWAGQVEFCKVIRSFDEKDLSAAPQIGYEDCAGVAFLDYGKYFVKAACWPGAVDLLEGKCELHQDKGPDIKTDTDESFETGAEQLQ</sequence>
<reference evidence="3 4" key="1">
    <citation type="submission" date="2022-07" db="EMBL/GenBank/DDBJ databases">
        <title>Methylomonas rivi sp. nov., Methylomonas rosea sp. nov., Methylomonas aureus sp. nov. and Methylomonas subterranea sp. nov., four novel methanotrophs isolated from a freshwater creek and the deep terrestrial subsurface.</title>
        <authorList>
            <person name="Abin C."/>
            <person name="Sankaranarayanan K."/>
            <person name="Garner C."/>
            <person name="Sindelar R."/>
            <person name="Kotary K."/>
            <person name="Garner R."/>
            <person name="Barclay S."/>
            <person name="Lawson P."/>
            <person name="Krumholz L."/>
        </authorList>
    </citation>
    <scope>NUCLEOTIDE SEQUENCE [LARGE SCALE GENOMIC DNA]</scope>
    <source>
        <strain evidence="3 4">WSC-6</strain>
    </source>
</reference>
<accession>A0ABT1U2H4</accession>
<evidence type="ECO:0000313" key="3">
    <source>
        <dbReference type="EMBL" id="MCQ8127773.1"/>
    </source>
</evidence>
<organism evidence="3 4">
    <name type="scientific">Methylomonas rivi</name>
    <dbReference type="NCBI Taxonomy" id="2952226"/>
    <lineage>
        <taxon>Bacteria</taxon>
        <taxon>Pseudomonadati</taxon>
        <taxon>Pseudomonadota</taxon>
        <taxon>Gammaproteobacteria</taxon>
        <taxon>Methylococcales</taxon>
        <taxon>Methylococcaceae</taxon>
        <taxon>Methylomonas</taxon>
    </lineage>
</organism>
<protein>
    <submittedName>
        <fullName evidence="3">Uncharacterized protein</fullName>
    </submittedName>
</protein>
<comment type="caution">
    <text evidence="3">The sequence shown here is derived from an EMBL/GenBank/DDBJ whole genome shotgun (WGS) entry which is preliminary data.</text>
</comment>
<dbReference type="Proteomes" id="UP001524586">
    <property type="component" value="Unassembled WGS sequence"/>
</dbReference>
<feature type="region of interest" description="Disordered" evidence="1">
    <location>
        <begin position="85"/>
        <end position="105"/>
    </location>
</feature>
<dbReference type="RefSeq" id="WP_256614122.1">
    <property type="nucleotide sequence ID" value="NZ_JANIBK010000015.1"/>
</dbReference>
<evidence type="ECO:0000256" key="1">
    <source>
        <dbReference type="SAM" id="MobiDB-lite"/>
    </source>
</evidence>
<dbReference type="EMBL" id="JANIBK010000015">
    <property type="protein sequence ID" value="MCQ8127773.1"/>
    <property type="molecule type" value="Genomic_DNA"/>
</dbReference>
<evidence type="ECO:0000256" key="2">
    <source>
        <dbReference type="SAM" id="SignalP"/>
    </source>
</evidence>
<gene>
    <name evidence="3" type="ORF">NP596_04795</name>
</gene>
<evidence type="ECO:0000313" key="4">
    <source>
        <dbReference type="Proteomes" id="UP001524586"/>
    </source>
</evidence>
<proteinExistence type="predicted"/>
<keyword evidence="4" id="KW-1185">Reference proteome</keyword>
<feature type="signal peptide" evidence="2">
    <location>
        <begin position="1"/>
        <end position="22"/>
    </location>
</feature>
<feature type="chain" id="PRO_5046781191" evidence="2">
    <location>
        <begin position="23"/>
        <end position="105"/>
    </location>
</feature>
<keyword evidence="2" id="KW-0732">Signal</keyword>
<name>A0ABT1U2H4_9GAMM</name>